<keyword evidence="10 15" id="KW-0408">Iron</keyword>
<organism evidence="19 20">
    <name type="scientific">Podospora fimiseda</name>
    <dbReference type="NCBI Taxonomy" id="252190"/>
    <lineage>
        <taxon>Eukaryota</taxon>
        <taxon>Fungi</taxon>
        <taxon>Dikarya</taxon>
        <taxon>Ascomycota</taxon>
        <taxon>Pezizomycotina</taxon>
        <taxon>Sordariomycetes</taxon>
        <taxon>Sordariomycetidae</taxon>
        <taxon>Sordariales</taxon>
        <taxon>Podosporaceae</taxon>
        <taxon>Podospora</taxon>
    </lineage>
</organism>
<feature type="disulfide bond" evidence="15">
    <location>
        <begin position="43"/>
        <end position="50"/>
    </location>
</feature>
<feature type="compositionally biased region" description="Low complexity" evidence="16">
    <location>
        <begin position="236"/>
        <end position="247"/>
    </location>
</feature>
<comment type="caution">
    <text evidence="15">Lacks conserved residue(s) required for the propagation of feature annotation.</text>
</comment>
<keyword evidence="6 15" id="KW-0349">Heme</keyword>
<evidence type="ECO:0000256" key="8">
    <source>
        <dbReference type="ARBA" id="ARBA00022723"/>
    </source>
</evidence>
<feature type="binding site" description="axial binding residue" evidence="15">
    <location>
        <position position="47"/>
    </location>
    <ligand>
        <name>heme</name>
        <dbReference type="ChEBI" id="CHEBI:30413"/>
    </ligand>
    <ligandPart>
        <name>Fe</name>
        <dbReference type="ChEBI" id="CHEBI:18248"/>
    </ligandPart>
</feature>
<keyword evidence="5" id="KW-0964">Secreted</keyword>
<dbReference type="PANTHER" id="PTHR37928">
    <property type="entry name" value="CFEM DOMAIN PROTEIN (AFU_ORTHOLOGUE AFUA_6G14090)"/>
    <property type="match status" value="1"/>
</dbReference>
<evidence type="ECO:0000256" key="13">
    <source>
        <dbReference type="ARBA" id="ARBA00023180"/>
    </source>
</evidence>
<evidence type="ECO:0000256" key="7">
    <source>
        <dbReference type="ARBA" id="ARBA00022622"/>
    </source>
</evidence>
<dbReference type="InterPro" id="IPR051735">
    <property type="entry name" value="CFEM_domain"/>
</dbReference>
<evidence type="ECO:0000256" key="2">
    <source>
        <dbReference type="ARBA" id="ARBA00004613"/>
    </source>
</evidence>
<evidence type="ECO:0000256" key="17">
    <source>
        <dbReference type="SAM" id="SignalP"/>
    </source>
</evidence>
<evidence type="ECO:0000256" key="3">
    <source>
        <dbReference type="ARBA" id="ARBA00010031"/>
    </source>
</evidence>
<evidence type="ECO:0000256" key="16">
    <source>
        <dbReference type="SAM" id="MobiDB-lite"/>
    </source>
</evidence>
<dbReference type="Pfam" id="PF05730">
    <property type="entry name" value="CFEM"/>
    <property type="match status" value="1"/>
</dbReference>
<proteinExistence type="inferred from homology"/>
<reference evidence="19" key="2">
    <citation type="submission" date="2023-05" db="EMBL/GenBank/DDBJ databases">
        <authorList>
            <consortium name="Lawrence Berkeley National Laboratory"/>
            <person name="Steindorff A."/>
            <person name="Hensen N."/>
            <person name="Bonometti L."/>
            <person name="Westerberg I."/>
            <person name="Brannstrom I.O."/>
            <person name="Guillou S."/>
            <person name="Cros-Aarteil S."/>
            <person name="Calhoun S."/>
            <person name="Haridas S."/>
            <person name="Kuo A."/>
            <person name="Mondo S."/>
            <person name="Pangilinan J."/>
            <person name="Riley R."/>
            <person name="Labutti K."/>
            <person name="Andreopoulos B."/>
            <person name="Lipzen A."/>
            <person name="Chen C."/>
            <person name="Yanf M."/>
            <person name="Daum C."/>
            <person name="Ng V."/>
            <person name="Clum A."/>
            <person name="Ohm R."/>
            <person name="Martin F."/>
            <person name="Silar P."/>
            <person name="Natvig D."/>
            <person name="Lalanne C."/>
            <person name="Gautier V."/>
            <person name="Ament-Velasquez S.L."/>
            <person name="Kruys A."/>
            <person name="Hutchinson M.I."/>
            <person name="Powell A.J."/>
            <person name="Barry K."/>
            <person name="Miller A.N."/>
            <person name="Grigoriev I.V."/>
            <person name="Debuchy R."/>
            <person name="Gladieux P."/>
            <person name="Thoren M.H."/>
            <person name="Johannesson H."/>
        </authorList>
    </citation>
    <scope>NUCLEOTIDE SEQUENCE</scope>
    <source>
        <strain evidence="19">CBS 990.96</strain>
    </source>
</reference>
<evidence type="ECO:0000256" key="15">
    <source>
        <dbReference type="PROSITE-ProRule" id="PRU01356"/>
    </source>
</evidence>
<dbReference type="SMART" id="SM00747">
    <property type="entry name" value="CFEM"/>
    <property type="match status" value="1"/>
</dbReference>
<evidence type="ECO:0000256" key="14">
    <source>
        <dbReference type="ARBA" id="ARBA00023288"/>
    </source>
</evidence>
<evidence type="ECO:0000256" key="5">
    <source>
        <dbReference type="ARBA" id="ARBA00022525"/>
    </source>
</evidence>
<evidence type="ECO:0000256" key="10">
    <source>
        <dbReference type="ARBA" id="ARBA00023004"/>
    </source>
</evidence>
<reference evidence="19" key="1">
    <citation type="journal article" date="2023" name="Mol. Phylogenet. Evol.">
        <title>Genome-scale phylogeny and comparative genomics of the fungal order Sordariales.</title>
        <authorList>
            <person name="Hensen N."/>
            <person name="Bonometti L."/>
            <person name="Westerberg I."/>
            <person name="Brannstrom I.O."/>
            <person name="Guillou S."/>
            <person name="Cros-Aarteil S."/>
            <person name="Calhoun S."/>
            <person name="Haridas S."/>
            <person name="Kuo A."/>
            <person name="Mondo S."/>
            <person name="Pangilinan J."/>
            <person name="Riley R."/>
            <person name="LaButti K."/>
            <person name="Andreopoulos B."/>
            <person name="Lipzen A."/>
            <person name="Chen C."/>
            <person name="Yan M."/>
            <person name="Daum C."/>
            <person name="Ng V."/>
            <person name="Clum A."/>
            <person name="Steindorff A."/>
            <person name="Ohm R.A."/>
            <person name="Martin F."/>
            <person name="Silar P."/>
            <person name="Natvig D.O."/>
            <person name="Lalanne C."/>
            <person name="Gautier V."/>
            <person name="Ament-Velasquez S.L."/>
            <person name="Kruys A."/>
            <person name="Hutchinson M.I."/>
            <person name="Powell A.J."/>
            <person name="Barry K."/>
            <person name="Miller A.N."/>
            <person name="Grigoriev I.V."/>
            <person name="Debuchy R."/>
            <person name="Gladieux P."/>
            <person name="Hiltunen Thoren M."/>
            <person name="Johannesson H."/>
        </authorList>
    </citation>
    <scope>NUCLEOTIDE SEQUENCE</scope>
    <source>
        <strain evidence="19">CBS 990.96</strain>
    </source>
</reference>
<dbReference type="PANTHER" id="PTHR37928:SF1">
    <property type="entry name" value="CFEM DOMAIN PROTEIN (AFU_ORTHOLOGUE AFUA_6G14090)"/>
    <property type="match status" value="1"/>
</dbReference>
<evidence type="ECO:0000313" key="19">
    <source>
        <dbReference type="EMBL" id="KAK4231666.1"/>
    </source>
</evidence>
<dbReference type="GO" id="GO:0005576">
    <property type="term" value="C:extracellular region"/>
    <property type="evidence" value="ECO:0007669"/>
    <property type="project" value="UniProtKB-SubCell"/>
</dbReference>
<evidence type="ECO:0000256" key="12">
    <source>
        <dbReference type="ARBA" id="ARBA00023157"/>
    </source>
</evidence>
<feature type="compositionally biased region" description="Basic and acidic residues" evidence="16">
    <location>
        <begin position="202"/>
        <end position="211"/>
    </location>
</feature>
<dbReference type="Proteomes" id="UP001301958">
    <property type="component" value="Unassembled WGS sequence"/>
</dbReference>
<keyword evidence="14" id="KW-0449">Lipoprotein</keyword>
<keyword evidence="4" id="KW-1003">Cell membrane</keyword>
<dbReference type="GO" id="GO:0005886">
    <property type="term" value="C:plasma membrane"/>
    <property type="evidence" value="ECO:0007669"/>
    <property type="project" value="UniProtKB-SubCell"/>
</dbReference>
<feature type="signal peptide" evidence="17">
    <location>
        <begin position="1"/>
        <end position="18"/>
    </location>
</feature>
<keyword evidence="9 17" id="KW-0732">Signal</keyword>
<evidence type="ECO:0000256" key="1">
    <source>
        <dbReference type="ARBA" id="ARBA00004609"/>
    </source>
</evidence>
<keyword evidence="12 15" id="KW-1015">Disulfide bond</keyword>
<dbReference type="EMBL" id="MU865291">
    <property type="protein sequence ID" value="KAK4231666.1"/>
    <property type="molecule type" value="Genomic_DNA"/>
</dbReference>
<protein>
    <recommendedName>
        <fullName evidence="18">CFEM domain-containing protein</fullName>
    </recommendedName>
</protein>
<dbReference type="GO" id="GO:0046872">
    <property type="term" value="F:metal ion binding"/>
    <property type="evidence" value="ECO:0007669"/>
    <property type="project" value="UniProtKB-UniRule"/>
</dbReference>
<comment type="caution">
    <text evidence="19">The sequence shown here is derived from an EMBL/GenBank/DDBJ whole genome shotgun (WGS) entry which is preliminary data.</text>
</comment>
<evidence type="ECO:0000259" key="18">
    <source>
        <dbReference type="PROSITE" id="PS52012"/>
    </source>
</evidence>
<keyword evidence="20" id="KW-1185">Reference proteome</keyword>
<feature type="region of interest" description="Disordered" evidence="16">
    <location>
        <begin position="197"/>
        <end position="247"/>
    </location>
</feature>
<keyword evidence="13" id="KW-0325">Glycoprotein</keyword>
<evidence type="ECO:0000256" key="9">
    <source>
        <dbReference type="ARBA" id="ARBA00022729"/>
    </source>
</evidence>
<accession>A0AAN7BXW6</accession>
<dbReference type="AlphaFoldDB" id="A0AAN7BXW6"/>
<dbReference type="GO" id="GO:0098552">
    <property type="term" value="C:side of membrane"/>
    <property type="evidence" value="ECO:0007669"/>
    <property type="project" value="UniProtKB-KW"/>
</dbReference>
<comment type="similarity">
    <text evidence="3">Belongs to the RBT5 family.</text>
</comment>
<feature type="compositionally biased region" description="Polar residues" evidence="16">
    <location>
        <begin position="223"/>
        <end position="235"/>
    </location>
</feature>
<feature type="chain" id="PRO_5043039545" description="CFEM domain-containing protein" evidence="17">
    <location>
        <begin position="19"/>
        <end position="278"/>
    </location>
</feature>
<gene>
    <name evidence="19" type="ORF">QBC38DRAFT_465256</name>
</gene>
<keyword evidence="8 15" id="KW-0479">Metal-binding</keyword>
<dbReference type="PROSITE" id="PS52012">
    <property type="entry name" value="CFEM"/>
    <property type="match status" value="1"/>
</dbReference>
<dbReference type="InterPro" id="IPR008427">
    <property type="entry name" value="Extracellular_membr_CFEM_dom"/>
</dbReference>
<keyword evidence="11" id="KW-0472">Membrane</keyword>
<name>A0AAN7BXW6_9PEZI</name>
<evidence type="ECO:0000256" key="11">
    <source>
        <dbReference type="ARBA" id="ARBA00023136"/>
    </source>
</evidence>
<evidence type="ECO:0000256" key="4">
    <source>
        <dbReference type="ARBA" id="ARBA00022475"/>
    </source>
</evidence>
<keyword evidence="7" id="KW-0336">GPI-anchor</keyword>
<evidence type="ECO:0000313" key="20">
    <source>
        <dbReference type="Proteomes" id="UP001301958"/>
    </source>
</evidence>
<sequence>MKTSLGAMTMAAAAMAAAQQAALPFCGQICIQNMLSQGPFLGCPYSDPTCLCSNPNFGYGVRDCAMQSCAPIDAQVVIVHGINYCAGVTPLRPSTTAVSTTTISVIPPTPSSSSYTVVEIDSIYKDKDGSVKISTMLSTHGAEVTKTSIHAHAAEVTKTSTREAEVVEVDSLYVDKDGTVKISTMISTQAAEVVPATTSTTETKKSSKKLEGAQVTSGGGSNQDGPDQSGEGNEYSSNTATKSVASSSSEAAAPGSMYTAEVIGSLALGGLLGMVLMV</sequence>
<comment type="subcellular location">
    <subcellularLocation>
        <location evidence="1">Cell membrane</location>
        <topology evidence="1">Lipid-anchor</topology>
        <topology evidence="1">GPI-anchor</topology>
    </subcellularLocation>
    <subcellularLocation>
        <location evidence="2">Secreted</location>
    </subcellularLocation>
</comment>
<feature type="disulfide bond" evidence="15">
    <location>
        <begin position="52"/>
        <end position="85"/>
    </location>
</feature>
<feature type="domain" description="CFEM" evidence="18">
    <location>
        <begin position="1"/>
        <end position="112"/>
    </location>
</feature>
<evidence type="ECO:0000256" key="6">
    <source>
        <dbReference type="ARBA" id="ARBA00022617"/>
    </source>
</evidence>